<name>A0ABY7GYA0_9BACT</name>
<evidence type="ECO:0000313" key="3">
    <source>
        <dbReference type="Proteomes" id="UP001164459"/>
    </source>
</evidence>
<dbReference type="Proteomes" id="UP001164459">
    <property type="component" value="Chromosome"/>
</dbReference>
<dbReference type="RefSeq" id="WP_269034265.1">
    <property type="nucleotide sequence ID" value="NZ_CP114040.1"/>
</dbReference>
<sequence>MLAQGRPLVLALEIPTTEQARIDRFLASSGDAAARAELVSGDFWTFPMQDGRRSQATVDLLAAAQRWTHEKAHAKNTGDASRRRGRSNRSTP</sequence>
<dbReference type="EMBL" id="CP114040">
    <property type="protein sequence ID" value="WAS91908.1"/>
    <property type="molecule type" value="Genomic_DNA"/>
</dbReference>
<accession>A0ABY7GYA0</accession>
<organism evidence="2 3">
    <name type="scientific">Nannocystis punicea</name>
    <dbReference type="NCBI Taxonomy" id="2995304"/>
    <lineage>
        <taxon>Bacteria</taxon>
        <taxon>Pseudomonadati</taxon>
        <taxon>Myxococcota</taxon>
        <taxon>Polyangia</taxon>
        <taxon>Nannocystales</taxon>
        <taxon>Nannocystaceae</taxon>
        <taxon>Nannocystis</taxon>
    </lineage>
</organism>
<reference evidence="2" key="1">
    <citation type="submission" date="2022-11" db="EMBL/GenBank/DDBJ databases">
        <title>Minimal conservation of predation-associated metabolite biosynthetic gene clusters underscores biosynthetic potential of Myxococcota including descriptions for ten novel species: Archangium lansinium sp. nov., Myxococcus landrumus sp. nov., Nannocystis bai.</title>
        <authorList>
            <person name="Ahearne A."/>
            <person name="Stevens C."/>
            <person name="Dowd S."/>
        </authorList>
    </citation>
    <scope>NUCLEOTIDE SEQUENCE</scope>
    <source>
        <strain evidence="2">Fl3</strain>
    </source>
</reference>
<evidence type="ECO:0000256" key="1">
    <source>
        <dbReference type="SAM" id="MobiDB-lite"/>
    </source>
</evidence>
<proteinExistence type="predicted"/>
<feature type="compositionally biased region" description="Basic residues" evidence="1">
    <location>
        <begin position="83"/>
        <end position="92"/>
    </location>
</feature>
<evidence type="ECO:0000313" key="2">
    <source>
        <dbReference type="EMBL" id="WAS91908.1"/>
    </source>
</evidence>
<keyword evidence="3" id="KW-1185">Reference proteome</keyword>
<gene>
    <name evidence="2" type="ORF">O0S08_37475</name>
</gene>
<feature type="region of interest" description="Disordered" evidence="1">
    <location>
        <begin position="68"/>
        <end position="92"/>
    </location>
</feature>
<protein>
    <submittedName>
        <fullName evidence="2">Uncharacterized protein</fullName>
    </submittedName>
</protein>